<dbReference type="AlphaFoldDB" id="A0A6S7FTI3"/>
<proteinExistence type="predicted"/>
<dbReference type="InterPro" id="IPR043502">
    <property type="entry name" value="DNA/RNA_pol_sf"/>
</dbReference>
<accession>A0A6S7FTI3</accession>
<name>A0A6S7FTI3_PARCT</name>
<dbReference type="SUPFAM" id="SSF56672">
    <property type="entry name" value="DNA/RNA polymerases"/>
    <property type="match status" value="1"/>
</dbReference>
<protein>
    <submittedName>
        <fullName evidence="1">Uncharacterized protein</fullName>
    </submittedName>
</protein>
<dbReference type="PANTHER" id="PTHR37984">
    <property type="entry name" value="PROTEIN CBG26694"/>
    <property type="match status" value="1"/>
</dbReference>
<dbReference type="InterPro" id="IPR050951">
    <property type="entry name" value="Retrovirus_Pol_polyprotein"/>
</dbReference>
<dbReference type="OrthoDB" id="6498515at2759"/>
<gene>
    <name evidence="1" type="ORF">PACLA_8A053574</name>
</gene>
<dbReference type="PANTHER" id="PTHR37984:SF5">
    <property type="entry name" value="PROTEIN NYNRIN-LIKE"/>
    <property type="match status" value="1"/>
</dbReference>
<evidence type="ECO:0000313" key="1">
    <source>
        <dbReference type="EMBL" id="CAB3977601.1"/>
    </source>
</evidence>
<dbReference type="Gene3D" id="3.30.70.270">
    <property type="match status" value="1"/>
</dbReference>
<comment type="caution">
    <text evidence="1">The sequence shown here is derived from an EMBL/GenBank/DDBJ whole genome shotgun (WGS) entry which is preliminary data.</text>
</comment>
<sequence>MGHIMTAEGLKPDPTKVEAIKKMPTPTCNQEVRRLLGMINYLQMFASNLIEITAPMRHMLKEDHLFQWDRDVQGKSFAKVRDLLSQSPVLSQTKLEEQKENQRRYFDRGAHSLNDLKISDVVKIQQVSSTKNKEWTKAKVTAKVGVRSYEFITESGTHLRRNRPYLKRTSPWILTTRS</sequence>
<dbReference type="Proteomes" id="UP001152795">
    <property type="component" value="Unassembled WGS sequence"/>
</dbReference>
<reference evidence="1" key="1">
    <citation type="submission" date="2020-04" db="EMBL/GenBank/DDBJ databases">
        <authorList>
            <person name="Alioto T."/>
            <person name="Alioto T."/>
            <person name="Gomez Garrido J."/>
        </authorList>
    </citation>
    <scope>NUCLEOTIDE SEQUENCE</scope>
    <source>
        <strain evidence="1">A484AB</strain>
    </source>
</reference>
<dbReference type="FunFam" id="3.30.70.270:FF:000063">
    <property type="entry name" value="Zinc knuckle domaincontaining protein"/>
    <property type="match status" value="1"/>
</dbReference>
<keyword evidence="2" id="KW-1185">Reference proteome</keyword>
<organism evidence="1 2">
    <name type="scientific">Paramuricea clavata</name>
    <name type="common">Red gorgonian</name>
    <name type="synonym">Violescent sea-whip</name>
    <dbReference type="NCBI Taxonomy" id="317549"/>
    <lineage>
        <taxon>Eukaryota</taxon>
        <taxon>Metazoa</taxon>
        <taxon>Cnidaria</taxon>
        <taxon>Anthozoa</taxon>
        <taxon>Octocorallia</taxon>
        <taxon>Malacalcyonacea</taxon>
        <taxon>Plexauridae</taxon>
        <taxon>Paramuricea</taxon>
    </lineage>
</organism>
<dbReference type="EMBL" id="CACRXK020000057">
    <property type="protein sequence ID" value="CAB3977601.1"/>
    <property type="molecule type" value="Genomic_DNA"/>
</dbReference>
<evidence type="ECO:0000313" key="2">
    <source>
        <dbReference type="Proteomes" id="UP001152795"/>
    </source>
</evidence>
<dbReference type="InterPro" id="IPR043128">
    <property type="entry name" value="Rev_trsase/Diguanyl_cyclase"/>
</dbReference>